<feature type="domain" description="TCTP" evidence="4">
    <location>
        <begin position="1"/>
        <end position="143"/>
    </location>
</feature>
<dbReference type="Gene3D" id="2.170.150.10">
    <property type="entry name" value="Metal Binding Protein, Guanine Nucleotide Exchange Factor, Chain A"/>
    <property type="match status" value="1"/>
</dbReference>
<accession>A0A090XAQ7</accession>
<dbReference type="SUPFAM" id="SSF51316">
    <property type="entry name" value="Mss4-like"/>
    <property type="match status" value="1"/>
</dbReference>
<feature type="non-terminal residue" evidence="5">
    <location>
        <position position="1"/>
    </location>
</feature>
<dbReference type="InterPro" id="IPR018105">
    <property type="entry name" value="Translational_control_tumour_p"/>
</dbReference>
<evidence type="ECO:0000259" key="4">
    <source>
        <dbReference type="PROSITE" id="PS51797"/>
    </source>
</evidence>
<evidence type="ECO:0000256" key="3">
    <source>
        <dbReference type="SAM" id="MobiDB-lite"/>
    </source>
</evidence>
<feature type="region of interest" description="Disordered" evidence="3">
    <location>
        <begin position="67"/>
        <end position="89"/>
    </location>
</feature>
<feature type="region of interest" description="Disordered" evidence="3">
    <location>
        <begin position="150"/>
        <end position="171"/>
    </location>
</feature>
<evidence type="ECO:0000256" key="2">
    <source>
        <dbReference type="PROSITE-ProRule" id="PRU01133"/>
    </source>
</evidence>
<evidence type="ECO:0000313" key="5">
    <source>
        <dbReference type="EMBL" id="JAC92085.1"/>
    </source>
</evidence>
<dbReference type="InterPro" id="IPR034737">
    <property type="entry name" value="TCTP"/>
</dbReference>
<dbReference type="GO" id="GO:0005737">
    <property type="term" value="C:cytoplasm"/>
    <property type="evidence" value="ECO:0007669"/>
    <property type="project" value="TreeGrafter"/>
</dbReference>
<organism evidence="5">
    <name type="scientific">Ixodes ricinus</name>
    <name type="common">Common tick</name>
    <name type="synonym">Acarus ricinus</name>
    <dbReference type="NCBI Taxonomy" id="34613"/>
    <lineage>
        <taxon>Eukaryota</taxon>
        <taxon>Metazoa</taxon>
        <taxon>Ecdysozoa</taxon>
        <taxon>Arthropoda</taxon>
        <taxon>Chelicerata</taxon>
        <taxon>Arachnida</taxon>
        <taxon>Acari</taxon>
        <taxon>Parasitiformes</taxon>
        <taxon>Ixodida</taxon>
        <taxon>Ixodoidea</taxon>
        <taxon>Ixodidae</taxon>
        <taxon>Ixodinae</taxon>
        <taxon>Ixodes</taxon>
    </lineage>
</organism>
<evidence type="ECO:0000256" key="1">
    <source>
        <dbReference type="ARBA" id="ARBA00014759"/>
    </source>
</evidence>
<feature type="compositionally biased region" description="Gly residues" evidence="3">
    <location>
        <begin position="67"/>
        <end position="78"/>
    </location>
</feature>
<protein>
    <recommendedName>
        <fullName evidence="1">Translationally-controlled tumor protein homolog</fullName>
    </recommendedName>
</protein>
<dbReference type="AlphaFoldDB" id="A0A090XAQ7"/>
<proteinExistence type="evidence at transcript level"/>
<name>A0A090XAQ7_IXORI</name>
<dbReference type="InterPro" id="IPR011057">
    <property type="entry name" value="Mss4-like_sf"/>
</dbReference>
<dbReference type="InterPro" id="IPR011323">
    <property type="entry name" value="Mss4/transl-control_tumour"/>
</dbReference>
<dbReference type="PANTHER" id="PTHR11991:SF0">
    <property type="entry name" value="TRANSLATIONALLY-CONTROLLED TUMOR PROTEIN"/>
    <property type="match status" value="1"/>
</dbReference>
<dbReference type="PROSITE" id="PS51797">
    <property type="entry name" value="TCTP_3"/>
    <property type="match status" value="1"/>
</dbReference>
<reference evidence="5" key="1">
    <citation type="journal article" date="2015" name="PLoS Negl. Trop. Dis.">
        <title>Deep Sequencing Analysis of the Ixodes ricinus Haemocytome.</title>
        <authorList>
            <person name="Kotsyfakis M."/>
            <person name="Kopacek P."/>
            <person name="Franta Z."/>
            <person name="Pedra J.H."/>
            <person name="Ribeiro J.M."/>
        </authorList>
    </citation>
    <scope>NUCLEOTIDE SEQUENCE</scope>
</reference>
<dbReference type="GO" id="GO:0005509">
    <property type="term" value="F:calcium ion binding"/>
    <property type="evidence" value="ECO:0007669"/>
    <property type="project" value="TreeGrafter"/>
</dbReference>
<dbReference type="Pfam" id="PF00838">
    <property type="entry name" value="TCTP"/>
    <property type="match status" value="1"/>
</dbReference>
<dbReference type="PANTHER" id="PTHR11991">
    <property type="entry name" value="TRANSLATIONALLY CONTROLLED TUMOR PROTEIN-RELATED"/>
    <property type="match status" value="1"/>
</dbReference>
<dbReference type="EMBL" id="GBIH01002625">
    <property type="protein sequence ID" value="JAC92085.1"/>
    <property type="molecule type" value="mRNA"/>
</dbReference>
<comment type="similarity">
    <text evidence="2">Belongs to the TCTP family.</text>
</comment>
<sequence length="171" mass="18623">HVTRKVGEVALDGANPICRGSGGRARRRAQRAAWYLVLNMRLVETGFSKTDYKNYLKTYTKALTGQVEGGRQVGGRGQRGQEQARPRPSRRCCPGLGDMQFFLGESSNPDGIATLLEYRPNKSGGETPVMIVLQARALGREAVNLLPATDRRPSPLLRDGPGNGRALRGCC</sequence>